<gene>
    <name evidence="1" type="ORF">MNOR_LOCUS16850</name>
</gene>
<reference evidence="1 2" key="1">
    <citation type="submission" date="2024-05" db="EMBL/GenBank/DDBJ databases">
        <authorList>
            <person name="Wallberg A."/>
        </authorList>
    </citation>
    <scope>NUCLEOTIDE SEQUENCE [LARGE SCALE GENOMIC DNA]</scope>
</reference>
<keyword evidence="2" id="KW-1185">Reference proteome</keyword>
<protein>
    <submittedName>
        <fullName evidence="1">Uncharacterized protein</fullName>
    </submittedName>
</protein>
<evidence type="ECO:0000313" key="1">
    <source>
        <dbReference type="EMBL" id="CAL4100653.1"/>
    </source>
</evidence>
<comment type="caution">
    <text evidence="1">The sequence shown here is derived from an EMBL/GenBank/DDBJ whole genome shotgun (WGS) entry which is preliminary data.</text>
</comment>
<dbReference type="EMBL" id="CAXKWB010011270">
    <property type="protein sequence ID" value="CAL4100653.1"/>
    <property type="molecule type" value="Genomic_DNA"/>
</dbReference>
<sequence>MSLKLTSVHFRSFCEFLQSSFHLDNSLDETPRSSKHLDISLSSDCLFASVIYSEVICRIELFIISSILPIVPPVTPASSLLESIDISLNSDDSLDAIPCSCKHFVFLFSSVCLFAAEIESNDIIW</sequence>
<organism evidence="1 2">
    <name type="scientific">Meganyctiphanes norvegica</name>
    <name type="common">Northern krill</name>
    <name type="synonym">Thysanopoda norvegica</name>
    <dbReference type="NCBI Taxonomy" id="48144"/>
    <lineage>
        <taxon>Eukaryota</taxon>
        <taxon>Metazoa</taxon>
        <taxon>Ecdysozoa</taxon>
        <taxon>Arthropoda</taxon>
        <taxon>Crustacea</taxon>
        <taxon>Multicrustacea</taxon>
        <taxon>Malacostraca</taxon>
        <taxon>Eumalacostraca</taxon>
        <taxon>Eucarida</taxon>
        <taxon>Euphausiacea</taxon>
        <taxon>Euphausiidae</taxon>
        <taxon>Meganyctiphanes</taxon>
    </lineage>
</organism>
<evidence type="ECO:0000313" key="2">
    <source>
        <dbReference type="Proteomes" id="UP001497623"/>
    </source>
</evidence>
<dbReference type="AlphaFoldDB" id="A0AAV2QTB5"/>
<proteinExistence type="predicted"/>
<name>A0AAV2QTB5_MEGNR</name>
<dbReference type="Proteomes" id="UP001497623">
    <property type="component" value="Unassembled WGS sequence"/>
</dbReference>
<accession>A0AAV2QTB5</accession>